<keyword evidence="3" id="KW-1185">Reference proteome</keyword>
<protein>
    <recommendedName>
        <fullName evidence="4">Peptidase S1 domain-containing protein</fullName>
    </recommendedName>
</protein>
<feature type="signal peptide" evidence="1">
    <location>
        <begin position="1"/>
        <end position="22"/>
    </location>
</feature>
<gene>
    <name evidence="2" type="ORF">Poli38472_011493</name>
</gene>
<evidence type="ECO:0000313" key="3">
    <source>
        <dbReference type="Proteomes" id="UP000794436"/>
    </source>
</evidence>
<evidence type="ECO:0008006" key="4">
    <source>
        <dbReference type="Google" id="ProtNLM"/>
    </source>
</evidence>
<feature type="chain" id="PRO_5035423062" description="Peptidase S1 domain-containing protein" evidence="1">
    <location>
        <begin position="23"/>
        <end position="223"/>
    </location>
</feature>
<proteinExistence type="predicted"/>
<dbReference type="Proteomes" id="UP000794436">
    <property type="component" value="Unassembled WGS sequence"/>
</dbReference>
<reference evidence="2" key="1">
    <citation type="submission" date="2019-03" db="EMBL/GenBank/DDBJ databases">
        <title>Long read genome sequence of the mycoparasitic Pythium oligandrum ATCC 38472 isolated from sugarbeet rhizosphere.</title>
        <authorList>
            <person name="Gaulin E."/>
        </authorList>
    </citation>
    <scope>NUCLEOTIDE SEQUENCE</scope>
    <source>
        <strain evidence="2">ATCC 38472_TT</strain>
    </source>
</reference>
<evidence type="ECO:0000256" key="1">
    <source>
        <dbReference type="SAM" id="SignalP"/>
    </source>
</evidence>
<organism evidence="2 3">
    <name type="scientific">Pythium oligandrum</name>
    <name type="common">Mycoparasitic fungus</name>
    <dbReference type="NCBI Taxonomy" id="41045"/>
    <lineage>
        <taxon>Eukaryota</taxon>
        <taxon>Sar</taxon>
        <taxon>Stramenopiles</taxon>
        <taxon>Oomycota</taxon>
        <taxon>Peronosporomycetes</taxon>
        <taxon>Pythiales</taxon>
        <taxon>Pythiaceae</taxon>
        <taxon>Pythium</taxon>
    </lineage>
</organism>
<evidence type="ECO:0000313" key="2">
    <source>
        <dbReference type="EMBL" id="TMW64613.1"/>
    </source>
</evidence>
<dbReference type="AlphaFoldDB" id="A0A8K1CLN1"/>
<keyword evidence="1" id="KW-0732">Signal</keyword>
<name>A0A8K1CLN1_PYTOL</name>
<comment type="caution">
    <text evidence="2">The sequence shown here is derived from an EMBL/GenBank/DDBJ whole genome shotgun (WGS) entry which is preliminary data.</text>
</comment>
<accession>A0A8K1CLN1</accession>
<sequence length="223" mass="23743">MFSSTLRICVLATMAIIGAVNATPSSVMILGSASSSSACVGIPISTRHLLVTSACVSANDPLVTASHLEETFRSHAVMNTSTFTSGDHALHLVTLQEPLAPSVKCCVMLPDIRQLDKCCVHPSQSATSSVLMNVDPSTGRVWYTDNVVVGDPSSCDHPVCVKSPSLDPVAAQYASFLLQHDQERQNTLLLGHGVTQEANAAGFHGFSWLPNMLASPEMQSYSW</sequence>
<dbReference type="EMBL" id="SPLM01000039">
    <property type="protein sequence ID" value="TMW64613.1"/>
    <property type="molecule type" value="Genomic_DNA"/>
</dbReference>